<comment type="caution">
    <text evidence="10">The sequence shown here is derived from an EMBL/GenBank/DDBJ whole genome shotgun (WGS) entry which is preliminary data.</text>
</comment>
<dbReference type="GO" id="GO:0106274">
    <property type="term" value="F:NAD+-protein-arginine ADP-ribosyltransferase activity"/>
    <property type="evidence" value="ECO:0007669"/>
    <property type="project" value="UniProtKB-EC"/>
</dbReference>
<comment type="similarity">
    <text evidence="1 8">Belongs to the Arg-specific ADP-ribosyltransferase family.</text>
</comment>
<evidence type="ECO:0000256" key="4">
    <source>
        <dbReference type="ARBA" id="ARBA00022695"/>
    </source>
</evidence>
<name>A0A820HXA6_9BILA</name>
<keyword evidence="8" id="KW-0520">NAD</keyword>
<dbReference type="SUPFAM" id="SSF101898">
    <property type="entry name" value="NHL repeat"/>
    <property type="match status" value="1"/>
</dbReference>
<evidence type="ECO:0000256" key="9">
    <source>
        <dbReference type="SAM" id="MobiDB-lite"/>
    </source>
</evidence>
<evidence type="ECO:0000256" key="5">
    <source>
        <dbReference type="ARBA" id="ARBA00022737"/>
    </source>
</evidence>
<dbReference type="PANTHER" id="PTHR24104">
    <property type="entry name" value="E3 UBIQUITIN-PROTEIN LIGASE NHLRC1-RELATED"/>
    <property type="match status" value="1"/>
</dbReference>
<feature type="repeat" description="NHL" evidence="7">
    <location>
        <begin position="514"/>
        <end position="550"/>
    </location>
</feature>
<keyword evidence="8" id="KW-0521">NADP</keyword>
<evidence type="ECO:0000256" key="1">
    <source>
        <dbReference type="ARBA" id="ARBA00009558"/>
    </source>
</evidence>
<protein>
    <recommendedName>
        <fullName evidence="8">NAD(P)(+)--arginine ADP-ribosyltransferase</fullName>
        <ecNumber evidence="8">2.4.2.31</ecNumber>
    </recommendedName>
    <alternativeName>
        <fullName evidence="8">Mono(ADP-ribosyl)transferase</fullName>
    </alternativeName>
</protein>
<dbReference type="SUPFAM" id="SSF56399">
    <property type="entry name" value="ADP-ribosylation"/>
    <property type="match status" value="1"/>
</dbReference>
<evidence type="ECO:0000256" key="2">
    <source>
        <dbReference type="ARBA" id="ARBA00022676"/>
    </source>
</evidence>
<reference evidence="10" key="1">
    <citation type="submission" date="2021-02" db="EMBL/GenBank/DDBJ databases">
        <authorList>
            <person name="Nowell W R."/>
        </authorList>
    </citation>
    <scope>NUCLEOTIDE SEQUENCE</scope>
</reference>
<evidence type="ECO:0000256" key="8">
    <source>
        <dbReference type="RuleBase" id="RU361228"/>
    </source>
</evidence>
<dbReference type="GO" id="GO:0016779">
    <property type="term" value="F:nucleotidyltransferase activity"/>
    <property type="evidence" value="ECO:0007669"/>
    <property type="project" value="UniProtKB-KW"/>
</dbReference>
<dbReference type="EMBL" id="CAJOBP010001647">
    <property type="protein sequence ID" value="CAF4300426.1"/>
    <property type="molecule type" value="Genomic_DNA"/>
</dbReference>
<dbReference type="AlphaFoldDB" id="A0A820HXA6"/>
<dbReference type="CDD" id="cd05819">
    <property type="entry name" value="NHL"/>
    <property type="match status" value="1"/>
</dbReference>
<dbReference type="Gene3D" id="3.90.176.10">
    <property type="entry name" value="Toxin ADP-ribosyltransferase, Chain A, domain 1"/>
    <property type="match status" value="1"/>
</dbReference>
<keyword evidence="2 8" id="KW-0328">Glycosyltransferase</keyword>
<dbReference type="InterPro" id="IPR000768">
    <property type="entry name" value="ART"/>
</dbReference>
<organism evidence="10 11">
    <name type="scientific">Rotaria socialis</name>
    <dbReference type="NCBI Taxonomy" id="392032"/>
    <lineage>
        <taxon>Eukaryota</taxon>
        <taxon>Metazoa</taxon>
        <taxon>Spiralia</taxon>
        <taxon>Gnathifera</taxon>
        <taxon>Rotifera</taxon>
        <taxon>Eurotatoria</taxon>
        <taxon>Bdelloidea</taxon>
        <taxon>Philodinida</taxon>
        <taxon>Philodinidae</taxon>
        <taxon>Rotaria</taxon>
    </lineage>
</organism>
<dbReference type="Proteomes" id="UP000663873">
    <property type="component" value="Unassembled WGS sequence"/>
</dbReference>
<dbReference type="Gene3D" id="2.120.10.30">
    <property type="entry name" value="TolB, C-terminal domain"/>
    <property type="match status" value="3"/>
</dbReference>
<evidence type="ECO:0000256" key="7">
    <source>
        <dbReference type="PROSITE-ProRule" id="PRU00504"/>
    </source>
</evidence>
<comment type="catalytic activity">
    <reaction evidence="6 8">
        <text>L-arginyl-[protein] + NAD(+) = N(omega)-(ADP-D-ribosyl)-L-arginyl-[protein] + nicotinamide + H(+)</text>
        <dbReference type="Rhea" id="RHEA:19149"/>
        <dbReference type="Rhea" id="RHEA-COMP:10532"/>
        <dbReference type="Rhea" id="RHEA-COMP:15087"/>
        <dbReference type="ChEBI" id="CHEBI:15378"/>
        <dbReference type="ChEBI" id="CHEBI:17154"/>
        <dbReference type="ChEBI" id="CHEBI:29965"/>
        <dbReference type="ChEBI" id="CHEBI:57540"/>
        <dbReference type="ChEBI" id="CHEBI:142554"/>
        <dbReference type="EC" id="2.4.2.31"/>
    </reaction>
</comment>
<dbReference type="InterPro" id="IPR011042">
    <property type="entry name" value="6-blade_b-propeller_TolB-like"/>
</dbReference>
<accession>A0A820HXA6</accession>
<proteinExistence type="inferred from homology"/>
<dbReference type="Pfam" id="PF01129">
    <property type="entry name" value="ART"/>
    <property type="match status" value="1"/>
</dbReference>
<evidence type="ECO:0000313" key="11">
    <source>
        <dbReference type="Proteomes" id="UP000663873"/>
    </source>
</evidence>
<dbReference type="PROSITE" id="PS51125">
    <property type="entry name" value="NHL"/>
    <property type="match status" value="1"/>
</dbReference>
<keyword evidence="3 8" id="KW-0808">Transferase</keyword>
<evidence type="ECO:0000256" key="6">
    <source>
        <dbReference type="ARBA" id="ARBA00047597"/>
    </source>
</evidence>
<dbReference type="EC" id="2.4.2.31" evidence="8"/>
<keyword evidence="11" id="KW-1185">Reference proteome</keyword>
<keyword evidence="4" id="KW-0548">Nucleotidyltransferase</keyword>
<dbReference type="InterPro" id="IPR001258">
    <property type="entry name" value="NHL_repeat"/>
</dbReference>
<dbReference type="PROSITE" id="PS51996">
    <property type="entry name" value="TR_MART"/>
    <property type="match status" value="1"/>
</dbReference>
<evidence type="ECO:0000313" key="10">
    <source>
        <dbReference type="EMBL" id="CAF4300426.1"/>
    </source>
</evidence>
<feature type="region of interest" description="Disordered" evidence="9">
    <location>
        <begin position="253"/>
        <end position="286"/>
    </location>
</feature>
<dbReference type="InterPro" id="IPR050952">
    <property type="entry name" value="TRIM-NHL_E3_ligases"/>
</dbReference>
<evidence type="ECO:0000256" key="3">
    <source>
        <dbReference type="ARBA" id="ARBA00022679"/>
    </source>
</evidence>
<gene>
    <name evidence="10" type="ORF">UJA718_LOCUS12603</name>
</gene>
<sequence length="651" mass="71977">MATAGGGEEAAVQRVLRFSDVVQEPLEILAPIGGYSKVPLVSLEEAVKPLVPILPDVQAHAYVAKLKCKKPADNLTQDESASIMLYTMGWEPLDECLYVVLNDTLRAKNRQQQLPFWYLYLRLFLNALFRLPLVPAMAYRGVRLDLSNRYIKGESIVWWGFSSCTTSVDVLDSEIFLGKTGKRTMFTLQCKSTRDISQHSFYPAEDEVLLMAATQFKVKGCLTQGNLYIIQLEETIPPFPLLQPVPIIGSLSIHSNPPGDSTTTSSCTSKDETEKSSAKPSPSKHVAAADNSIIGPMSTVKITASTNKVCKEENERNQQLDTFLKVVIDVDDYELTKYVENKYYLKYSNIPANAKWAQNGVTIAGGHGSGDATDQLNEPHGLFVDDDQTVVIVEWANHRIVQWKNSDTTNGQVVAGGNDQGNGLHQLNHPTDVLIDKEADSLIICDYGNRRVVRWSRLSSTTKGEMLIDNIQCYGVAMDEQRYLYVSDAGKHEVRRYQLGEKKSTLVAGGNGQGDGLKQLSVPTYLFVDRQQNVYVSDNSNHRVMKWNKGAKEGIVVAGGQGEGNALTQLYHPNGLFVDTLGTLYVSEFGNGRAMRWTQGDKKQGTVIVGGNGSGAGANQFNYSYGLSFDRQGNLYVVDMGNHRVQRFSIE</sequence>
<keyword evidence="5" id="KW-0677">Repeat</keyword>